<proteinExistence type="predicted"/>
<reference evidence="2" key="2">
    <citation type="submission" date="2025-08" db="UniProtKB">
        <authorList>
            <consortium name="RefSeq"/>
        </authorList>
    </citation>
    <scope>IDENTIFICATION</scope>
    <source>
        <tissue evidence="2">Leaf</tissue>
    </source>
</reference>
<organism evidence="1 2">
    <name type="scientific">Camelina sativa</name>
    <name type="common">False flax</name>
    <name type="synonym">Myagrum sativum</name>
    <dbReference type="NCBI Taxonomy" id="90675"/>
    <lineage>
        <taxon>Eukaryota</taxon>
        <taxon>Viridiplantae</taxon>
        <taxon>Streptophyta</taxon>
        <taxon>Embryophyta</taxon>
        <taxon>Tracheophyta</taxon>
        <taxon>Spermatophyta</taxon>
        <taxon>Magnoliopsida</taxon>
        <taxon>eudicotyledons</taxon>
        <taxon>Gunneridae</taxon>
        <taxon>Pentapetalae</taxon>
        <taxon>rosids</taxon>
        <taxon>malvids</taxon>
        <taxon>Brassicales</taxon>
        <taxon>Brassicaceae</taxon>
        <taxon>Camelineae</taxon>
        <taxon>Camelina</taxon>
    </lineage>
</organism>
<accession>A0ABM0UH35</accession>
<sequence>MVTTMKKPVCALNGAAIVDVRGNTSEKFGSEAFFSGAAKASSTDKIIASSRSGTLKVHYDKEKQSFAHWKSHHSDGRLSLSVMLIFPQVNISRSGSKNLSCCQSNDEIKLMIIIYI</sequence>
<dbReference type="Proteomes" id="UP000694864">
    <property type="component" value="Chromosome 11"/>
</dbReference>
<gene>
    <name evidence="2" type="primary">LOC104724292</name>
</gene>
<name>A0ABM0UH35_CAMSA</name>
<dbReference type="RefSeq" id="XP_010441059.1">
    <property type="nucleotide sequence ID" value="XM_010442757.1"/>
</dbReference>
<reference evidence="1" key="1">
    <citation type="journal article" date="2014" name="Nat. Commun.">
        <title>The emerging biofuel crop Camelina sativa retains a highly undifferentiated hexaploid genome structure.</title>
        <authorList>
            <person name="Kagale S."/>
            <person name="Koh C."/>
            <person name="Nixon J."/>
            <person name="Bollina V."/>
            <person name="Clarke W.E."/>
            <person name="Tuteja R."/>
            <person name="Spillane C."/>
            <person name="Robinson S.J."/>
            <person name="Links M.G."/>
            <person name="Clarke C."/>
            <person name="Higgins E.E."/>
            <person name="Huebert T."/>
            <person name="Sharpe A.G."/>
            <person name="Parkin I.A."/>
        </authorList>
    </citation>
    <scope>NUCLEOTIDE SEQUENCE [LARGE SCALE GENOMIC DNA]</scope>
    <source>
        <strain evidence="1">cv. DH55</strain>
    </source>
</reference>
<keyword evidence="1" id="KW-1185">Reference proteome</keyword>
<protein>
    <submittedName>
        <fullName evidence="2">Uncharacterized protein LOC104724292</fullName>
    </submittedName>
</protein>
<evidence type="ECO:0000313" key="2">
    <source>
        <dbReference type="RefSeq" id="XP_010441059.1"/>
    </source>
</evidence>
<dbReference type="GeneID" id="104724292"/>
<evidence type="ECO:0000313" key="1">
    <source>
        <dbReference type="Proteomes" id="UP000694864"/>
    </source>
</evidence>